<gene>
    <name evidence="1" type="ORF">PHYEVI_LOCUS6435</name>
</gene>
<name>A0A9N9TQW5_PHYSR</name>
<organism evidence="1 2">
    <name type="scientific">Phyllotreta striolata</name>
    <name type="common">Striped flea beetle</name>
    <name type="synonym">Crioceris striolata</name>
    <dbReference type="NCBI Taxonomy" id="444603"/>
    <lineage>
        <taxon>Eukaryota</taxon>
        <taxon>Metazoa</taxon>
        <taxon>Ecdysozoa</taxon>
        <taxon>Arthropoda</taxon>
        <taxon>Hexapoda</taxon>
        <taxon>Insecta</taxon>
        <taxon>Pterygota</taxon>
        <taxon>Neoptera</taxon>
        <taxon>Endopterygota</taxon>
        <taxon>Coleoptera</taxon>
        <taxon>Polyphaga</taxon>
        <taxon>Cucujiformia</taxon>
        <taxon>Chrysomeloidea</taxon>
        <taxon>Chrysomelidae</taxon>
        <taxon>Galerucinae</taxon>
        <taxon>Alticini</taxon>
        <taxon>Phyllotreta</taxon>
    </lineage>
</organism>
<evidence type="ECO:0000313" key="2">
    <source>
        <dbReference type="Proteomes" id="UP001153712"/>
    </source>
</evidence>
<evidence type="ECO:0000313" key="1">
    <source>
        <dbReference type="EMBL" id="CAG9860078.1"/>
    </source>
</evidence>
<proteinExistence type="predicted"/>
<keyword evidence="2" id="KW-1185">Reference proteome</keyword>
<sequence length="98" mass="11325">MQNPQIPTKTHKNVNKLSTATHILVSSSLAGYPRELYHCKDVSFWVFLNALFPPQHACASWENNGKRETHCRSRNQEYIGGCDMQNWRVDVAPVDEYF</sequence>
<dbReference type="Proteomes" id="UP001153712">
    <property type="component" value="Chromosome 3"/>
</dbReference>
<protein>
    <submittedName>
        <fullName evidence="1">Uncharacterized protein</fullName>
    </submittedName>
</protein>
<dbReference type="EMBL" id="OU900096">
    <property type="protein sequence ID" value="CAG9860078.1"/>
    <property type="molecule type" value="Genomic_DNA"/>
</dbReference>
<accession>A0A9N9TQW5</accession>
<dbReference type="AlphaFoldDB" id="A0A9N9TQW5"/>
<reference evidence="1" key="1">
    <citation type="submission" date="2022-01" db="EMBL/GenBank/DDBJ databases">
        <authorList>
            <person name="King R."/>
        </authorList>
    </citation>
    <scope>NUCLEOTIDE SEQUENCE</scope>
</reference>